<evidence type="ECO:0000313" key="3">
    <source>
        <dbReference type="Proteomes" id="UP000294299"/>
    </source>
</evidence>
<name>A0A484IA18_9ARCH</name>
<dbReference type="RefSeq" id="WP_134482637.1">
    <property type="nucleotide sequence ID" value="NZ_LR216287.1"/>
</dbReference>
<dbReference type="GeneID" id="39419774"/>
<evidence type="ECO:0000313" key="2">
    <source>
        <dbReference type="EMBL" id="VFJ12517.1"/>
    </source>
</evidence>
<feature type="transmembrane region" description="Helical" evidence="1">
    <location>
        <begin position="20"/>
        <end position="44"/>
    </location>
</feature>
<dbReference type="KEGG" id="nfn:NFRAN_0196"/>
<dbReference type="AlphaFoldDB" id="A0A484IA18"/>
<keyword evidence="1" id="KW-1133">Transmembrane helix</keyword>
<feature type="transmembrane region" description="Helical" evidence="1">
    <location>
        <begin position="79"/>
        <end position="95"/>
    </location>
</feature>
<accession>A0A484IA18</accession>
<organism evidence="2 3">
    <name type="scientific">Candidatus Nitrosocosmicus franklandianus</name>
    <dbReference type="NCBI Taxonomy" id="1798806"/>
    <lineage>
        <taxon>Archaea</taxon>
        <taxon>Nitrososphaerota</taxon>
        <taxon>Nitrososphaeria</taxon>
        <taxon>Nitrososphaerales</taxon>
        <taxon>Nitrososphaeraceae</taxon>
        <taxon>Candidatus Nitrosocosmicus</taxon>
    </lineage>
</organism>
<dbReference type="Proteomes" id="UP000294299">
    <property type="component" value="Chromosome NFRAN"/>
</dbReference>
<keyword evidence="1" id="KW-0812">Transmembrane</keyword>
<feature type="transmembrane region" description="Helical" evidence="1">
    <location>
        <begin position="50"/>
        <end position="72"/>
    </location>
</feature>
<keyword evidence="1" id="KW-0472">Membrane</keyword>
<evidence type="ECO:0000256" key="1">
    <source>
        <dbReference type="SAM" id="Phobius"/>
    </source>
</evidence>
<sequence>MLEQRVKTIDWSKPPKGILIVSIVTVISGVLLVIMGIYALNLLLPLGSTYLMGPAFLMILGFTSLFTAYGLYRGKSWSWTLLLVLSGFGAAGYLMNVANGQFISVLGVIYNAVIIWYLYKPHVRKYYGKSWHRLRR</sequence>
<proteinExistence type="predicted"/>
<gene>
    <name evidence="2" type="ORF">NFRAN_0196</name>
</gene>
<feature type="transmembrane region" description="Helical" evidence="1">
    <location>
        <begin position="101"/>
        <end position="119"/>
    </location>
</feature>
<keyword evidence="3" id="KW-1185">Reference proteome</keyword>
<dbReference type="EMBL" id="LR216287">
    <property type="protein sequence ID" value="VFJ12517.1"/>
    <property type="molecule type" value="Genomic_DNA"/>
</dbReference>
<dbReference type="OrthoDB" id="10561at2157"/>
<reference evidence="2 3" key="1">
    <citation type="submission" date="2019-02" db="EMBL/GenBank/DDBJ databases">
        <authorList>
            <person name="Lehtovirta-Morley E L."/>
        </authorList>
    </citation>
    <scope>NUCLEOTIDE SEQUENCE [LARGE SCALE GENOMIC DNA]</scope>
    <source>
        <strain evidence="2">NFRAN1</strain>
    </source>
</reference>
<protein>
    <submittedName>
        <fullName evidence="2">Uncharacterized protein</fullName>
    </submittedName>
</protein>